<dbReference type="GeneID" id="69014811"/>
<keyword evidence="3 5" id="KW-1133">Transmembrane helix</keyword>
<evidence type="ECO:0000256" key="5">
    <source>
        <dbReference type="SAM" id="Phobius"/>
    </source>
</evidence>
<dbReference type="Proteomes" id="UP000613401">
    <property type="component" value="Unassembled WGS sequence"/>
</dbReference>
<evidence type="ECO:0000313" key="6">
    <source>
        <dbReference type="EMBL" id="KAF3807932.1"/>
    </source>
</evidence>
<reference evidence="6" key="2">
    <citation type="submission" date="2020-03" db="EMBL/GenBank/DDBJ databases">
        <authorList>
            <person name="Fu F.-F."/>
            <person name="Chen J."/>
        </authorList>
    </citation>
    <scope>NUCLEOTIDE SEQUENCE</scope>
    <source>
        <strain evidence="6">Lc1</strain>
    </source>
</reference>
<evidence type="ECO:0000313" key="7">
    <source>
        <dbReference type="Proteomes" id="UP000613401"/>
    </source>
</evidence>
<accession>A0A8H4FMU0</accession>
<dbReference type="GO" id="GO:0050897">
    <property type="term" value="F:cobalt ion binding"/>
    <property type="evidence" value="ECO:0007669"/>
    <property type="project" value="TreeGrafter"/>
</dbReference>
<feature type="transmembrane region" description="Helical" evidence="5">
    <location>
        <begin position="120"/>
        <end position="141"/>
    </location>
</feature>
<gene>
    <name evidence="6" type="ORF">GCG54_00007668</name>
</gene>
<dbReference type="SUPFAM" id="SSF144083">
    <property type="entry name" value="Magnesium transport protein CorA, transmembrane region"/>
    <property type="match status" value="1"/>
</dbReference>
<feature type="transmembrane region" description="Helical" evidence="5">
    <location>
        <begin position="161"/>
        <end position="188"/>
    </location>
</feature>
<dbReference type="GO" id="GO:0015095">
    <property type="term" value="F:magnesium ion transmembrane transporter activity"/>
    <property type="evidence" value="ECO:0007669"/>
    <property type="project" value="TreeGrafter"/>
</dbReference>
<sequence>TTRHEALLDSMMINQTPGGLSGEGTEELQLGATLAEVIDELNIVKRLLDQQYGILRDALDPFRHGAPCHLYSEMKSGKAQVEALLSDGERLHQKILQLLDLKRQAASLREARAATQQGRAVMLFTIITTIFLPLSFFVSYFSQNVSELTGDPQNPTSGQVWKIAVSSQAPISVVVIVGSLAVAFFIMYPNYVKPCLRRLKISKPNPV</sequence>
<comment type="caution">
    <text evidence="6">The sequence shown here is derived from an EMBL/GenBank/DDBJ whole genome shotgun (WGS) entry which is preliminary data.</text>
</comment>
<evidence type="ECO:0000256" key="4">
    <source>
        <dbReference type="ARBA" id="ARBA00023136"/>
    </source>
</evidence>
<dbReference type="Pfam" id="PF01544">
    <property type="entry name" value="CorA"/>
    <property type="match status" value="1"/>
</dbReference>
<dbReference type="GO" id="GO:0005886">
    <property type="term" value="C:plasma membrane"/>
    <property type="evidence" value="ECO:0007669"/>
    <property type="project" value="UniProtKB-SubCell"/>
</dbReference>
<name>A0A8H4FMU0_COLGL</name>
<dbReference type="PANTHER" id="PTHR46494:SF1">
    <property type="entry name" value="CORA FAMILY METAL ION TRANSPORTER (EUROFUNG)"/>
    <property type="match status" value="1"/>
</dbReference>
<dbReference type="GO" id="GO:0000287">
    <property type="term" value="F:magnesium ion binding"/>
    <property type="evidence" value="ECO:0007669"/>
    <property type="project" value="TreeGrafter"/>
</dbReference>
<proteinExistence type="predicted"/>
<comment type="subcellular location">
    <subcellularLocation>
        <location evidence="1">Cell membrane</location>
        <topology evidence="1">Multi-pass membrane protein</topology>
    </subcellularLocation>
</comment>
<dbReference type="RefSeq" id="XP_045267091.1">
    <property type="nucleotide sequence ID" value="XM_045407646.1"/>
</dbReference>
<keyword evidence="4 5" id="KW-0472">Membrane</keyword>
<dbReference type="EMBL" id="WVTB01000027">
    <property type="protein sequence ID" value="KAF3807932.1"/>
    <property type="molecule type" value="Genomic_DNA"/>
</dbReference>
<evidence type="ECO:0000256" key="3">
    <source>
        <dbReference type="ARBA" id="ARBA00022989"/>
    </source>
</evidence>
<evidence type="ECO:0000256" key="2">
    <source>
        <dbReference type="ARBA" id="ARBA00022692"/>
    </source>
</evidence>
<dbReference type="GO" id="GO:0015087">
    <property type="term" value="F:cobalt ion transmembrane transporter activity"/>
    <property type="evidence" value="ECO:0007669"/>
    <property type="project" value="TreeGrafter"/>
</dbReference>
<reference evidence="6" key="1">
    <citation type="journal article" date="2020" name="Phytopathology">
        <title>Genome sequence and comparative analysis of Colletotrichum gloeosporioides isolated from Liriodendron leaves.</title>
        <authorList>
            <person name="Fu F.F."/>
            <person name="Hao Z."/>
            <person name="Wang P."/>
            <person name="Lu Y."/>
            <person name="Xue L.J."/>
            <person name="Wei G."/>
            <person name="Tian Y."/>
            <person name="Baishi H."/>
            <person name="Xu H."/>
            <person name="Shi J."/>
            <person name="Cheng T."/>
            <person name="Wang G."/>
            <person name="Yi Y."/>
            <person name="Chen J."/>
        </authorList>
    </citation>
    <scope>NUCLEOTIDE SEQUENCE</scope>
    <source>
        <strain evidence="6">Lc1</strain>
    </source>
</reference>
<dbReference type="Gene3D" id="1.20.58.340">
    <property type="entry name" value="Magnesium transport protein CorA, transmembrane region"/>
    <property type="match status" value="1"/>
</dbReference>
<dbReference type="PANTHER" id="PTHR46494">
    <property type="entry name" value="CORA FAMILY METAL ION TRANSPORTER (EUROFUNG)"/>
    <property type="match status" value="1"/>
</dbReference>
<dbReference type="InterPro" id="IPR002523">
    <property type="entry name" value="MgTranspt_CorA/ZnTranspt_ZntB"/>
</dbReference>
<feature type="non-terminal residue" evidence="6">
    <location>
        <position position="207"/>
    </location>
</feature>
<dbReference type="AlphaFoldDB" id="A0A8H4FMU0"/>
<organism evidence="6 7">
    <name type="scientific">Colletotrichum gloeosporioides</name>
    <name type="common">Anthracnose fungus</name>
    <name type="synonym">Glomerella cingulata</name>
    <dbReference type="NCBI Taxonomy" id="474922"/>
    <lineage>
        <taxon>Eukaryota</taxon>
        <taxon>Fungi</taxon>
        <taxon>Dikarya</taxon>
        <taxon>Ascomycota</taxon>
        <taxon>Pezizomycotina</taxon>
        <taxon>Sordariomycetes</taxon>
        <taxon>Hypocreomycetidae</taxon>
        <taxon>Glomerellales</taxon>
        <taxon>Glomerellaceae</taxon>
        <taxon>Colletotrichum</taxon>
        <taxon>Colletotrichum gloeosporioides species complex</taxon>
    </lineage>
</organism>
<dbReference type="InterPro" id="IPR045863">
    <property type="entry name" value="CorA_TM1_TM2"/>
</dbReference>
<evidence type="ECO:0008006" key="8">
    <source>
        <dbReference type="Google" id="ProtNLM"/>
    </source>
</evidence>
<evidence type="ECO:0000256" key="1">
    <source>
        <dbReference type="ARBA" id="ARBA00004651"/>
    </source>
</evidence>
<protein>
    <recommendedName>
        <fullName evidence="8">Ankyrin repeat protein</fullName>
    </recommendedName>
</protein>
<keyword evidence="2 5" id="KW-0812">Transmembrane</keyword>
<keyword evidence="7" id="KW-1185">Reference proteome</keyword>